<dbReference type="Pfam" id="PF00643">
    <property type="entry name" value="zf-B_box"/>
    <property type="match status" value="1"/>
</dbReference>
<dbReference type="SUPFAM" id="SSF57850">
    <property type="entry name" value="RING/U-box"/>
    <property type="match status" value="1"/>
</dbReference>
<dbReference type="PANTHER" id="PTHR25462:SF296">
    <property type="entry name" value="MEIOTIC P26, ISOFORM F"/>
    <property type="match status" value="1"/>
</dbReference>
<feature type="repeat" description="Filamin" evidence="7">
    <location>
        <begin position="240"/>
        <end position="348"/>
    </location>
</feature>
<sequence>MASKGPAQCSICSERYNSENKCPRLLRCGHSFCSSCLERLLHVNTIVCPTCRNPGAVPTGVQGLLKNFALLNIVKANPQLAAVSLHCPEHKDQEFRFFDQDCGHVICRDCHTLDHDGHKCVTLAEAASKFRQEMKALVTKASSQAEKIKAAEAEVMKVAAFMQRTSNERCAEMQGFFREVRHFFVICRSDIVSTLETKESYSLVLEPEVQFLPEFAKEEKSFSGKASLKEAIQSAGAISDRSTCAAMTYAYGEGIRGANPGYKASFWIVSHDSQNCQRKLGGDVYAVKLKAKRGGHEVKVDVRDQNDGEYLAEYTIPCNLYPSACGQYTLSVCLGGSHIKGSPFVVRVVSSWW</sequence>
<evidence type="ECO:0000256" key="7">
    <source>
        <dbReference type="PROSITE-ProRule" id="PRU00087"/>
    </source>
</evidence>
<evidence type="ECO:0000313" key="10">
    <source>
        <dbReference type="EMBL" id="CAH3187395.1"/>
    </source>
</evidence>
<evidence type="ECO:0000256" key="2">
    <source>
        <dbReference type="ARBA" id="ARBA00022723"/>
    </source>
</evidence>
<dbReference type="Pfam" id="PF00630">
    <property type="entry name" value="Filamin"/>
    <property type="match status" value="1"/>
</dbReference>
<dbReference type="PROSITE" id="PS50194">
    <property type="entry name" value="FILAMIN_REPEAT"/>
    <property type="match status" value="1"/>
</dbReference>
<dbReference type="PROSITE" id="PS50119">
    <property type="entry name" value="ZF_BBOX"/>
    <property type="match status" value="1"/>
</dbReference>
<organism evidence="10 11">
    <name type="scientific">Porites evermanni</name>
    <dbReference type="NCBI Taxonomy" id="104178"/>
    <lineage>
        <taxon>Eukaryota</taxon>
        <taxon>Metazoa</taxon>
        <taxon>Cnidaria</taxon>
        <taxon>Anthozoa</taxon>
        <taxon>Hexacorallia</taxon>
        <taxon>Scleractinia</taxon>
        <taxon>Fungiina</taxon>
        <taxon>Poritidae</taxon>
        <taxon>Porites</taxon>
    </lineage>
</organism>
<keyword evidence="11" id="KW-1185">Reference proteome</keyword>
<evidence type="ECO:0000256" key="6">
    <source>
        <dbReference type="PROSITE-ProRule" id="PRU00024"/>
    </source>
</evidence>
<evidence type="ECO:0000256" key="1">
    <source>
        <dbReference type="ARBA" id="ARBA00008518"/>
    </source>
</evidence>
<dbReference type="SUPFAM" id="SSF57845">
    <property type="entry name" value="B-box zinc-binding domain"/>
    <property type="match status" value="1"/>
</dbReference>
<feature type="domain" description="RING-type" evidence="8">
    <location>
        <begin position="9"/>
        <end position="52"/>
    </location>
</feature>
<dbReference type="SMART" id="SM00184">
    <property type="entry name" value="RING"/>
    <property type="match status" value="1"/>
</dbReference>
<dbReference type="Pfam" id="PF13639">
    <property type="entry name" value="zf-RING_2"/>
    <property type="match status" value="1"/>
</dbReference>
<dbReference type="Proteomes" id="UP001159427">
    <property type="component" value="Unassembled WGS sequence"/>
</dbReference>
<evidence type="ECO:0000259" key="9">
    <source>
        <dbReference type="PROSITE" id="PS50119"/>
    </source>
</evidence>
<dbReference type="InterPro" id="IPR017868">
    <property type="entry name" value="Filamin/ABP280_repeat-like"/>
</dbReference>
<dbReference type="Gene3D" id="2.60.40.10">
    <property type="entry name" value="Immunoglobulins"/>
    <property type="match status" value="1"/>
</dbReference>
<comment type="caution">
    <text evidence="10">The sequence shown here is derived from an EMBL/GenBank/DDBJ whole genome shotgun (WGS) entry which is preliminary data.</text>
</comment>
<evidence type="ECO:0000256" key="5">
    <source>
        <dbReference type="ARBA" id="ARBA00022833"/>
    </source>
</evidence>
<dbReference type="InterPro" id="IPR001298">
    <property type="entry name" value="Filamin/ABP280_rpt"/>
</dbReference>
<keyword evidence="2" id="KW-0479">Metal-binding</keyword>
<protein>
    <submittedName>
        <fullName evidence="10">Uncharacterized protein</fullName>
    </submittedName>
</protein>
<dbReference type="Gene3D" id="3.30.40.10">
    <property type="entry name" value="Zinc/RING finger domain, C3HC4 (zinc finger)"/>
    <property type="match status" value="1"/>
</dbReference>
<dbReference type="PROSITE" id="PS50089">
    <property type="entry name" value="ZF_RING_2"/>
    <property type="match status" value="1"/>
</dbReference>
<feature type="domain" description="B box-type" evidence="9">
    <location>
        <begin position="82"/>
        <end position="123"/>
    </location>
</feature>
<dbReference type="InterPro" id="IPR013783">
    <property type="entry name" value="Ig-like_fold"/>
</dbReference>
<dbReference type="SMART" id="SM00557">
    <property type="entry name" value="IG_FLMN"/>
    <property type="match status" value="1"/>
</dbReference>
<gene>
    <name evidence="10" type="ORF">PEVE_00017633</name>
</gene>
<dbReference type="InterPro" id="IPR013083">
    <property type="entry name" value="Znf_RING/FYVE/PHD"/>
</dbReference>
<dbReference type="Gene3D" id="3.30.160.60">
    <property type="entry name" value="Classic Zinc Finger"/>
    <property type="match status" value="1"/>
</dbReference>
<reference evidence="10 11" key="1">
    <citation type="submission" date="2022-05" db="EMBL/GenBank/DDBJ databases">
        <authorList>
            <consortium name="Genoscope - CEA"/>
            <person name="William W."/>
        </authorList>
    </citation>
    <scope>NUCLEOTIDE SEQUENCE [LARGE SCALE GENOMIC DNA]</scope>
</reference>
<evidence type="ECO:0000256" key="4">
    <source>
        <dbReference type="ARBA" id="ARBA00022771"/>
    </source>
</evidence>
<evidence type="ECO:0000313" key="11">
    <source>
        <dbReference type="Proteomes" id="UP001159427"/>
    </source>
</evidence>
<keyword evidence="3" id="KW-0677">Repeat</keyword>
<keyword evidence="5" id="KW-0862">Zinc</keyword>
<accession>A0ABN8SAZ9</accession>
<name>A0ABN8SAZ9_9CNID</name>
<keyword evidence="4 6" id="KW-0863">Zinc-finger</keyword>
<dbReference type="InterPro" id="IPR014756">
    <property type="entry name" value="Ig_E-set"/>
</dbReference>
<dbReference type="PANTHER" id="PTHR25462">
    <property type="entry name" value="BONUS, ISOFORM C-RELATED"/>
    <property type="match status" value="1"/>
</dbReference>
<dbReference type="InterPro" id="IPR001841">
    <property type="entry name" value="Znf_RING"/>
</dbReference>
<evidence type="ECO:0000256" key="3">
    <source>
        <dbReference type="ARBA" id="ARBA00022737"/>
    </source>
</evidence>
<dbReference type="InterPro" id="IPR000315">
    <property type="entry name" value="Znf_B-box"/>
</dbReference>
<evidence type="ECO:0000259" key="8">
    <source>
        <dbReference type="PROSITE" id="PS50089"/>
    </source>
</evidence>
<dbReference type="EMBL" id="CALNXI010002415">
    <property type="protein sequence ID" value="CAH3187395.1"/>
    <property type="molecule type" value="Genomic_DNA"/>
</dbReference>
<comment type="similarity">
    <text evidence="1">Belongs to the TRIM/RBCC family.</text>
</comment>
<dbReference type="SUPFAM" id="SSF81296">
    <property type="entry name" value="E set domains"/>
    <property type="match status" value="1"/>
</dbReference>
<proteinExistence type="inferred from homology"/>
<dbReference type="PROSITE" id="PS00518">
    <property type="entry name" value="ZF_RING_1"/>
    <property type="match status" value="1"/>
</dbReference>
<dbReference type="InterPro" id="IPR017907">
    <property type="entry name" value="Znf_RING_CS"/>
</dbReference>
<dbReference type="InterPro" id="IPR047153">
    <property type="entry name" value="TRIM45/56/19-like"/>
</dbReference>